<dbReference type="Proteomes" id="UP000515237">
    <property type="component" value="Chromosome"/>
</dbReference>
<dbReference type="Pfam" id="PF00497">
    <property type="entry name" value="SBP_bac_3"/>
    <property type="match status" value="1"/>
</dbReference>
<dbReference type="EMBL" id="CP055156">
    <property type="protein sequence ID" value="QNF31535.1"/>
    <property type="molecule type" value="Genomic_DNA"/>
</dbReference>
<dbReference type="SUPFAM" id="SSF53850">
    <property type="entry name" value="Periplasmic binding protein-like II"/>
    <property type="match status" value="1"/>
</dbReference>
<feature type="domain" description="Solute-binding protein family 3/N-terminal" evidence="2">
    <location>
        <begin position="37"/>
        <end position="120"/>
    </location>
</feature>
<dbReference type="InterPro" id="IPR001638">
    <property type="entry name" value="Solute-binding_3/MltF_N"/>
</dbReference>
<accession>A0A7G7G301</accession>
<dbReference type="RefSeq" id="WP_185272309.1">
    <property type="nucleotide sequence ID" value="NZ_CP055156.1"/>
</dbReference>
<dbReference type="KEGG" id="aswu:HUW51_01885"/>
<dbReference type="PROSITE" id="PS51257">
    <property type="entry name" value="PROKAR_LIPOPROTEIN"/>
    <property type="match status" value="1"/>
</dbReference>
<dbReference type="AlphaFoldDB" id="A0A7G7G301"/>
<proteinExistence type="predicted"/>
<keyword evidence="1" id="KW-0732">Signal</keyword>
<reference evidence="3 4" key="1">
    <citation type="journal article" date="2018" name="Int. J. Syst. Evol. Microbiol.">
        <title>Adhaeribacter swui sp. nov., isolated from wet mud.</title>
        <authorList>
            <person name="Kim D.U."/>
            <person name="Kim K.W."/>
            <person name="Kang M.S."/>
            <person name="Kim J.Y."/>
            <person name="Jang J.H."/>
            <person name="Kim M.K."/>
        </authorList>
    </citation>
    <scope>NUCLEOTIDE SEQUENCE [LARGE SCALE GENOMIC DNA]</scope>
    <source>
        <strain evidence="3 4">KCTC 52873</strain>
    </source>
</reference>
<dbReference type="Gene3D" id="3.40.190.10">
    <property type="entry name" value="Periplasmic binding protein-like II"/>
    <property type="match status" value="1"/>
</dbReference>
<sequence>MRLVHCFILLVFIISACHNFPRDPDKTLEKVKNGTLLVGYSENPPWVIKTNAAPTGLEAELIKEFAQTQQAKVIWVNDTEQDLFEKLEKQELHLVIGGITDKNSWKSKISFTRPYYQIPKEKHVMAVIKGENAFTVALETFLHRQEANLPSRLQTYENR</sequence>
<name>A0A7G7G301_9BACT</name>
<protein>
    <submittedName>
        <fullName evidence="3">Transporter substrate-binding domain-containing protein</fullName>
    </submittedName>
</protein>
<evidence type="ECO:0000256" key="1">
    <source>
        <dbReference type="ARBA" id="ARBA00022729"/>
    </source>
</evidence>
<evidence type="ECO:0000313" key="4">
    <source>
        <dbReference type="Proteomes" id="UP000515237"/>
    </source>
</evidence>
<evidence type="ECO:0000259" key="2">
    <source>
        <dbReference type="Pfam" id="PF00497"/>
    </source>
</evidence>
<dbReference type="PANTHER" id="PTHR35936">
    <property type="entry name" value="MEMBRANE-BOUND LYTIC MUREIN TRANSGLYCOSYLASE F"/>
    <property type="match status" value="1"/>
</dbReference>
<gene>
    <name evidence="3" type="ORF">HUW51_01885</name>
</gene>
<evidence type="ECO:0000313" key="3">
    <source>
        <dbReference type="EMBL" id="QNF31535.1"/>
    </source>
</evidence>
<organism evidence="3 4">
    <name type="scientific">Adhaeribacter swui</name>
    <dbReference type="NCBI Taxonomy" id="2086471"/>
    <lineage>
        <taxon>Bacteria</taxon>
        <taxon>Pseudomonadati</taxon>
        <taxon>Bacteroidota</taxon>
        <taxon>Cytophagia</taxon>
        <taxon>Cytophagales</taxon>
        <taxon>Hymenobacteraceae</taxon>
        <taxon>Adhaeribacter</taxon>
    </lineage>
</organism>
<keyword evidence="4" id="KW-1185">Reference proteome</keyword>